<evidence type="ECO:0000313" key="1">
    <source>
        <dbReference type="EMBL" id="MFD2704517.1"/>
    </source>
</evidence>
<gene>
    <name evidence="1" type="ORF">ACFSUB_03490</name>
</gene>
<protein>
    <submittedName>
        <fullName evidence="1">Uncharacterized protein</fullName>
    </submittedName>
</protein>
<dbReference type="EMBL" id="JBHUML010000002">
    <property type="protein sequence ID" value="MFD2704517.1"/>
    <property type="molecule type" value="Genomic_DNA"/>
</dbReference>
<accession>A0ABW5SXN5</accession>
<reference evidence="2" key="1">
    <citation type="journal article" date="2019" name="Int. J. Syst. Evol. Microbiol.">
        <title>The Global Catalogue of Microorganisms (GCM) 10K type strain sequencing project: providing services to taxonomists for standard genome sequencing and annotation.</title>
        <authorList>
            <consortium name="The Broad Institute Genomics Platform"/>
            <consortium name="The Broad Institute Genome Sequencing Center for Infectious Disease"/>
            <person name="Wu L."/>
            <person name="Ma J."/>
        </authorList>
    </citation>
    <scope>NUCLEOTIDE SEQUENCE [LARGE SCALE GENOMIC DNA]</scope>
    <source>
        <strain evidence="2">KCTC 33792</strain>
    </source>
</reference>
<proteinExistence type="predicted"/>
<organism evidence="1 2">
    <name type="scientific">Salibacterium lacus</name>
    <dbReference type="NCBI Taxonomy" id="1898109"/>
    <lineage>
        <taxon>Bacteria</taxon>
        <taxon>Bacillati</taxon>
        <taxon>Bacillota</taxon>
        <taxon>Bacilli</taxon>
        <taxon>Bacillales</taxon>
        <taxon>Bacillaceae</taxon>
    </lineage>
</organism>
<dbReference type="RefSeq" id="WP_380711789.1">
    <property type="nucleotide sequence ID" value="NZ_JBHUML010000002.1"/>
</dbReference>
<sequence>MLKAVKEKVAHQNLVRAEGTAQRMETFTEKQKQQARLRIKEEEKWNHFLHQEIKTYLYTIHPSFLLHPDAARALQNRLLARSEEKRMISLHVTSEVHLALDFYQSDLVFFIQDLETKGFQLSGNEERFMKALHNKLSENNYHIYFERFGDFAAQAPTLEEALLCYLDTAGSQNKYGSGRMDFLVKYLINKELLVPEMNHKKMRKLIKSLEHSYSGKTRKISSKKSTSRIS</sequence>
<name>A0ABW5SXN5_9BACI</name>
<keyword evidence="2" id="KW-1185">Reference proteome</keyword>
<comment type="caution">
    <text evidence="1">The sequence shown here is derived from an EMBL/GenBank/DDBJ whole genome shotgun (WGS) entry which is preliminary data.</text>
</comment>
<evidence type="ECO:0000313" key="2">
    <source>
        <dbReference type="Proteomes" id="UP001597520"/>
    </source>
</evidence>
<dbReference type="Proteomes" id="UP001597520">
    <property type="component" value="Unassembled WGS sequence"/>
</dbReference>